<feature type="repeat" description="Lumazine-binding" evidence="8">
    <location>
        <begin position="1"/>
        <end position="105"/>
    </location>
</feature>
<dbReference type="Proteomes" id="UP000095358">
    <property type="component" value="Unassembled WGS sequence"/>
</dbReference>
<feature type="domain" description="Lumazine-binding" evidence="9">
    <location>
        <begin position="107"/>
        <end position="204"/>
    </location>
</feature>
<keyword evidence="7" id="KW-0677">Repeat</keyword>
<dbReference type="EMBL" id="LPNN01000004">
    <property type="protein sequence ID" value="OEJ89316.1"/>
    <property type="molecule type" value="Genomic_DNA"/>
</dbReference>
<dbReference type="InterPro" id="IPR017938">
    <property type="entry name" value="Riboflavin_synthase-like_b-brl"/>
</dbReference>
<dbReference type="OrthoDB" id="10258924at2759"/>
<dbReference type="AlphaFoldDB" id="A0A1E5RR06"/>
<dbReference type="Gene3D" id="2.40.30.20">
    <property type="match status" value="2"/>
</dbReference>
<evidence type="ECO:0000256" key="8">
    <source>
        <dbReference type="PROSITE-ProRule" id="PRU00524"/>
    </source>
</evidence>
<dbReference type="NCBIfam" id="NF006767">
    <property type="entry name" value="PRK09289.1"/>
    <property type="match status" value="1"/>
</dbReference>
<evidence type="ECO:0000256" key="1">
    <source>
        <dbReference type="ARBA" id="ARBA00002803"/>
    </source>
</evidence>
<feature type="unsure residue" description="D or N" evidence="10">
    <location>
        <position position="30"/>
    </location>
</feature>
<dbReference type="InterPro" id="IPR023366">
    <property type="entry name" value="ATP_synth_asu-like_sf"/>
</dbReference>
<keyword evidence="5" id="KW-0686">Riboflavin biosynthesis</keyword>
<dbReference type="GO" id="GO:0004746">
    <property type="term" value="F:riboflavin synthase activity"/>
    <property type="evidence" value="ECO:0007669"/>
    <property type="project" value="UniProtKB-EC"/>
</dbReference>
<dbReference type="FunFam" id="2.40.30.20:FF:000004">
    <property type="entry name" value="Riboflavin synthase, alpha subunit"/>
    <property type="match status" value="1"/>
</dbReference>
<evidence type="ECO:0000256" key="2">
    <source>
        <dbReference type="ARBA" id="ARBA00004887"/>
    </source>
</evidence>
<sequence>MFTGIVETVGSIIDLKNDKDNYEVTIQVEDKADFLSDCQIGDSISCSGICLTVIEFDSNKNWFKVGISIETLRRTTIEKMWTSLENAHKINLERAMGSGNHRFGGHYVQGHVDTIAEVVEAVEEGDSVNFKYKLRDIENVKYIVEKGFITVDGASLTITNVDDDKGTFGVSMIKHTRDVLAKRPIGTFINVEVDVTGKMIAKQVDLYMKKYTK</sequence>
<evidence type="ECO:0000256" key="6">
    <source>
        <dbReference type="ARBA" id="ARBA00022679"/>
    </source>
</evidence>
<evidence type="ECO:0000256" key="3">
    <source>
        <dbReference type="ARBA" id="ARBA00012827"/>
    </source>
</evidence>
<keyword evidence="6" id="KW-0808">Transferase</keyword>
<evidence type="ECO:0000313" key="10">
    <source>
        <dbReference type="EMBL" id="OEJ89316.1"/>
    </source>
</evidence>
<evidence type="ECO:0000256" key="5">
    <source>
        <dbReference type="ARBA" id="ARBA00022619"/>
    </source>
</evidence>
<dbReference type="InterPro" id="IPR026017">
    <property type="entry name" value="Lumazine-bd_dom"/>
</dbReference>
<evidence type="ECO:0000259" key="9">
    <source>
        <dbReference type="PROSITE" id="PS51177"/>
    </source>
</evidence>
<proteinExistence type="predicted"/>
<comment type="caution">
    <text evidence="10">The sequence shown here is derived from an EMBL/GenBank/DDBJ whole genome shotgun (WGS) entry which is preliminary data.</text>
</comment>
<evidence type="ECO:0000313" key="11">
    <source>
        <dbReference type="Proteomes" id="UP000095358"/>
    </source>
</evidence>
<dbReference type="PIRSF" id="PIRSF000498">
    <property type="entry name" value="Riboflavin_syn_A"/>
    <property type="match status" value="1"/>
</dbReference>
<feature type="domain" description="Lumazine-binding" evidence="9">
    <location>
        <begin position="1"/>
        <end position="105"/>
    </location>
</feature>
<dbReference type="CDD" id="cd00402">
    <property type="entry name" value="Riboflavin_synthase_like"/>
    <property type="match status" value="1"/>
</dbReference>
<dbReference type="InterPro" id="IPR001783">
    <property type="entry name" value="Lumazine-bd"/>
</dbReference>
<gene>
    <name evidence="10" type="ORF">AWRI3580_g2387</name>
</gene>
<keyword evidence="11" id="KW-1185">Reference proteome</keyword>
<feature type="repeat" description="Lumazine-binding" evidence="8">
    <location>
        <begin position="107"/>
        <end position="204"/>
    </location>
</feature>
<dbReference type="PROSITE" id="PS51177">
    <property type="entry name" value="LUMAZINE_BIND"/>
    <property type="match status" value="2"/>
</dbReference>
<dbReference type="GO" id="GO:0009231">
    <property type="term" value="P:riboflavin biosynthetic process"/>
    <property type="evidence" value="ECO:0007669"/>
    <property type="project" value="UniProtKB-KW"/>
</dbReference>
<dbReference type="STRING" id="29833.A0A1E5RR06"/>
<comment type="pathway">
    <text evidence="2">Cofactor biosynthesis; riboflavin biosynthesis; riboflavin from 2-hydroxy-3-oxobutyl phosphate and 5-amino-6-(D-ribitylamino)uracil: step 2/2.</text>
</comment>
<accession>A0A1E5RR06</accession>
<dbReference type="VEuPathDB" id="FungiDB:AWRI3580_g2387"/>
<dbReference type="SUPFAM" id="SSF63380">
    <property type="entry name" value="Riboflavin synthase domain-like"/>
    <property type="match status" value="2"/>
</dbReference>
<organism evidence="10 11">
    <name type="scientific">Hanseniaspora uvarum</name>
    <name type="common">Yeast</name>
    <name type="synonym">Kloeckera apiculata</name>
    <dbReference type="NCBI Taxonomy" id="29833"/>
    <lineage>
        <taxon>Eukaryota</taxon>
        <taxon>Fungi</taxon>
        <taxon>Dikarya</taxon>
        <taxon>Ascomycota</taxon>
        <taxon>Saccharomycotina</taxon>
        <taxon>Saccharomycetes</taxon>
        <taxon>Saccharomycodales</taxon>
        <taxon>Saccharomycodaceae</taxon>
        <taxon>Hanseniaspora</taxon>
    </lineage>
</organism>
<reference evidence="11" key="1">
    <citation type="journal article" date="2016" name="Genome Announc.">
        <title>Genome sequences of three species of Hanseniaspora isolated from spontaneous wine fermentations.</title>
        <authorList>
            <person name="Sternes P.R."/>
            <person name="Lee D."/>
            <person name="Kutyna D.R."/>
            <person name="Borneman A.R."/>
        </authorList>
    </citation>
    <scope>NUCLEOTIDE SEQUENCE [LARGE SCALE GENOMIC DNA]</scope>
    <source>
        <strain evidence="11">AWRI3580</strain>
    </source>
</reference>
<evidence type="ECO:0000256" key="4">
    <source>
        <dbReference type="ARBA" id="ARBA00013950"/>
    </source>
</evidence>
<dbReference type="EC" id="2.5.1.9" evidence="3"/>
<protein>
    <recommendedName>
        <fullName evidence="4">Riboflavin synthase</fullName>
        <ecNumber evidence="3">2.5.1.9</ecNumber>
    </recommendedName>
</protein>
<evidence type="ECO:0000256" key="7">
    <source>
        <dbReference type="ARBA" id="ARBA00022737"/>
    </source>
</evidence>
<dbReference type="Pfam" id="PF00677">
    <property type="entry name" value="Lum_binding"/>
    <property type="match status" value="2"/>
</dbReference>
<dbReference type="PANTHER" id="PTHR21098:SF0">
    <property type="entry name" value="RIBOFLAVIN SYNTHASE"/>
    <property type="match status" value="1"/>
</dbReference>
<name>A0A1E5RR06_HANUV</name>
<dbReference type="PANTHER" id="PTHR21098">
    <property type="entry name" value="RIBOFLAVIN SYNTHASE ALPHA CHAIN"/>
    <property type="match status" value="1"/>
</dbReference>
<comment type="function">
    <text evidence="1">Catalyzes the dismutation of two molecules of 6,7-dimethyl-8-ribityllumazine, resulting in the formation of riboflavin and 5-amino-6-(D-ribitylamino)uracil.</text>
</comment>
<dbReference type="NCBIfam" id="TIGR00187">
    <property type="entry name" value="ribE"/>
    <property type="match status" value="1"/>
</dbReference>